<dbReference type="AlphaFoldDB" id="A0A1E1KS22"/>
<organism evidence="1 2">
    <name type="scientific">Rhynchosporium agropyri</name>
    <dbReference type="NCBI Taxonomy" id="914238"/>
    <lineage>
        <taxon>Eukaryota</taxon>
        <taxon>Fungi</taxon>
        <taxon>Dikarya</taxon>
        <taxon>Ascomycota</taxon>
        <taxon>Pezizomycotina</taxon>
        <taxon>Leotiomycetes</taxon>
        <taxon>Helotiales</taxon>
        <taxon>Ploettnerulaceae</taxon>
        <taxon>Rhynchosporium</taxon>
    </lineage>
</organism>
<keyword evidence="2" id="KW-1185">Reference proteome</keyword>
<name>A0A1E1KS22_9HELO</name>
<accession>A0A1E1KS22</accession>
<dbReference type="Proteomes" id="UP000178912">
    <property type="component" value="Unassembled WGS sequence"/>
</dbReference>
<proteinExistence type="predicted"/>
<evidence type="ECO:0000313" key="1">
    <source>
        <dbReference type="EMBL" id="CZS99744.1"/>
    </source>
</evidence>
<dbReference type="EMBL" id="FJUX01000042">
    <property type="protein sequence ID" value="CZS99744.1"/>
    <property type="molecule type" value="Genomic_DNA"/>
</dbReference>
<protein>
    <submittedName>
        <fullName evidence="1">Uncharacterized protein</fullName>
    </submittedName>
</protein>
<gene>
    <name evidence="1" type="ORF">RAG0_08057</name>
</gene>
<sequence length="218" mass="24876">MSGKSSSRNRMPADYLVIIAGAAYIYCKRSEGNETSTLATSSHGTYLVIRMMFTVKRRIFVFLKRSPFPFPATCTMLWFESVLINDFVPVSRFQPPLFGDCCIRCSWCDVVVLFATKMMPRTIEEGFADQALLTYTRYCEAVEKSQRWKDIENLIDFSVCLNLSTEGLQGNFGYSTYIPYSTVPVKSWPLMSALSGSDRQTHAETAWYWLGYAIRTEP</sequence>
<evidence type="ECO:0000313" key="2">
    <source>
        <dbReference type="Proteomes" id="UP000178912"/>
    </source>
</evidence>
<reference evidence="2" key="1">
    <citation type="submission" date="2016-03" db="EMBL/GenBank/DDBJ databases">
        <authorList>
            <person name="Guldener U."/>
        </authorList>
    </citation>
    <scope>NUCLEOTIDE SEQUENCE [LARGE SCALE GENOMIC DNA]</scope>
    <source>
        <strain evidence="2">04CH-RAC-A.6.1</strain>
    </source>
</reference>